<comment type="caution">
    <text evidence="2">The sequence shown here is derived from an EMBL/GenBank/DDBJ whole genome shotgun (WGS) entry which is preliminary data.</text>
</comment>
<reference evidence="2 3" key="1">
    <citation type="submission" date="2018-10" db="EMBL/GenBank/DDBJ databases">
        <title>Genome assembly for a Yunnan-Guizhou Plateau 3E fish, Anabarilius grahami (Regan), and its evolutionary and genetic applications.</title>
        <authorList>
            <person name="Jiang W."/>
        </authorList>
    </citation>
    <scope>NUCLEOTIDE SEQUENCE [LARGE SCALE GENOMIC DNA]</scope>
    <source>
        <strain evidence="2">AG-KIZ</strain>
        <tissue evidence="2">Muscle</tissue>
    </source>
</reference>
<protein>
    <submittedName>
        <fullName evidence="2">Legumain</fullName>
    </submittedName>
</protein>
<keyword evidence="3" id="KW-1185">Reference proteome</keyword>
<dbReference type="GO" id="GO:0051603">
    <property type="term" value="P:proteolysis involved in protein catabolic process"/>
    <property type="evidence" value="ECO:0007669"/>
    <property type="project" value="TreeGrafter"/>
</dbReference>
<dbReference type="EMBL" id="RJVU01067364">
    <property type="protein sequence ID" value="ROI83764.1"/>
    <property type="molecule type" value="Genomic_DNA"/>
</dbReference>
<dbReference type="GO" id="GO:0004197">
    <property type="term" value="F:cysteine-type endopeptidase activity"/>
    <property type="evidence" value="ECO:0007669"/>
    <property type="project" value="TreeGrafter"/>
</dbReference>
<dbReference type="Proteomes" id="UP000281406">
    <property type="component" value="Unassembled WGS sequence"/>
</dbReference>
<proteinExistence type="inferred from homology"/>
<sequence length="136" mass="15199">MPGKKWILLVASSKDWEDYQHQANVCCFYQIIKQHGIPDEQIVVMMYDDIAYNHQNPDDGGIISVIDEANVYLGVPKDYTGKDVTPENFLAALQGDDSTEKKVIKSGANDNIYVYMTGVGNEGTFEFPEKSVSIKS</sequence>
<dbReference type="Gene3D" id="3.40.50.1460">
    <property type="match status" value="1"/>
</dbReference>
<dbReference type="PANTHER" id="PTHR12000:SF21">
    <property type="entry name" value="LEGUMAIN-RELATED"/>
    <property type="match status" value="1"/>
</dbReference>
<evidence type="ECO:0000256" key="1">
    <source>
        <dbReference type="ARBA" id="ARBA00009941"/>
    </source>
</evidence>
<dbReference type="PRINTS" id="PR00776">
    <property type="entry name" value="HEMOGLOBNASE"/>
</dbReference>
<gene>
    <name evidence="2" type="ORF">DPX16_14706</name>
</gene>
<organism evidence="2 3">
    <name type="scientific">Anabarilius grahami</name>
    <name type="common">Kanglang fish</name>
    <name type="synonym">Barilius grahami</name>
    <dbReference type="NCBI Taxonomy" id="495550"/>
    <lineage>
        <taxon>Eukaryota</taxon>
        <taxon>Metazoa</taxon>
        <taxon>Chordata</taxon>
        <taxon>Craniata</taxon>
        <taxon>Vertebrata</taxon>
        <taxon>Euteleostomi</taxon>
        <taxon>Actinopterygii</taxon>
        <taxon>Neopterygii</taxon>
        <taxon>Teleostei</taxon>
        <taxon>Ostariophysi</taxon>
        <taxon>Cypriniformes</taxon>
        <taxon>Xenocyprididae</taxon>
        <taxon>Xenocypridinae</taxon>
        <taxon>Xenocypridinae incertae sedis</taxon>
        <taxon>Anabarilius</taxon>
    </lineage>
</organism>
<evidence type="ECO:0000313" key="3">
    <source>
        <dbReference type="Proteomes" id="UP000281406"/>
    </source>
</evidence>
<dbReference type="AlphaFoldDB" id="A0A3N0XQN7"/>
<dbReference type="GO" id="GO:0005773">
    <property type="term" value="C:vacuole"/>
    <property type="evidence" value="ECO:0007669"/>
    <property type="project" value="GOC"/>
</dbReference>
<dbReference type="OrthoDB" id="192611at2759"/>
<dbReference type="Pfam" id="PF01650">
    <property type="entry name" value="Peptidase_C13"/>
    <property type="match status" value="1"/>
</dbReference>
<accession>A0A3N0XQN7</accession>
<comment type="similarity">
    <text evidence="1">Belongs to the peptidase C13 family.</text>
</comment>
<dbReference type="PANTHER" id="PTHR12000">
    <property type="entry name" value="HEMOGLOBINASE FAMILY MEMBER"/>
    <property type="match status" value="1"/>
</dbReference>
<evidence type="ECO:0000313" key="2">
    <source>
        <dbReference type="EMBL" id="ROI83764.1"/>
    </source>
</evidence>
<dbReference type="InterPro" id="IPR001096">
    <property type="entry name" value="Peptidase_C13"/>
</dbReference>
<name>A0A3N0XQN7_ANAGA</name>
<dbReference type="GO" id="GO:0006624">
    <property type="term" value="P:vacuolar protein processing"/>
    <property type="evidence" value="ECO:0007669"/>
    <property type="project" value="TreeGrafter"/>
</dbReference>